<gene>
    <name evidence="7" type="ORF">Pme01_37530</name>
</gene>
<feature type="transmembrane region" description="Helical" evidence="6">
    <location>
        <begin position="463"/>
        <end position="484"/>
    </location>
</feature>
<organism evidence="7 8">
    <name type="scientific">Planosporangium mesophilum</name>
    <dbReference type="NCBI Taxonomy" id="689768"/>
    <lineage>
        <taxon>Bacteria</taxon>
        <taxon>Bacillati</taxon>
        <taxon>Actinomycetota</taxon>
        <taxon>Actinomycetes</taxon>
        <taxon>Micromonosporales</taxon>
        <taxon>Micromonosporaceae</taxon>
        <taxon>Planosporangium</taxon>
    </lineage>
</organism>
<evidence type="ECO:0000313" key="7">
    <source>
        <dbReference type="EMBL" id="GII24156.1"/>
    </source>
</evidence>
<feature type="transmembrane region" description="Helical" evidence="6">
    <location>
        <begin position="58"/>
        <end position="79"/>
    </location>
</feature>
<evidence type="ECO:0000256" key="3">
    <source>
        <dbReference type="ARBA" id="ARBA00022692"/>
    </source>
</evidence>
<comment type="caution">
    <text evidence="7">The sequence shown here is derived from an EMBL/GenBank/DDBJ whole genome shotgun (WGS) entry which is preliminary data.</text>
</comment>
<reference evidence="7" key="1">
    <citation type="submission" date="2021-01" db="EMBL/GenBank/DDBJ databases">
        <title>Whole genome shotgun sequence of Planosporangium mesophilum NBRC 109066.</title>
        <authorList>
            <person name="Komaki H."/>
            <person name="Tamura T."/>
        </authorList>
    </citation>
    <scope>NUCLEOTIDE SEQUENCE</scope>
    <source>
        <strain evidence="7">NBRC 109066</strain>
    </source>
</reference>
<feature type="transmembrane region" description="Helical" evidence="6">
    <location>
        <begin position="31"/>
        <end position="52"/>
    </location>
</feature>
<evidence type="ECO:0000256" key="2">
    <source>
        <dbReference type="ARBA" id="ARBA00022475"/>
    </source>
</evidence>
<dbReference type="GO" id="GO:0005886">
    <property type="term" value="C:plasma membrane"/>
    <property type="evidence" value="ECO:0007669"/>
    <property type="project" value="UniProtKB-SubCell"/>
</dbReference>
<keyword evidence="4 6" id="KW-1133">Transmembrane helix</keyword>
<dbReference type="EMBL" id="BOON01000034">
    <property type="protein sequence ID" value="GII24156.1"/>
    <property type="molecule type" value="Genomic_DNA"/>
</dbReference>
<comment type="subcellular location">
    <subcellularLocation>
        <location evidence="1">Cell membrane</location>
        <topology evidence="1">Multi-pass membrane protein</topology>
    </subcellularLocation>
</comment>
<keyword evidence="5 6" id="KW-0472">Membrane</keyword>
<keyword evidence="2" id="KW-1003">Cell membrane</keyword>
<sequence>MVTAPATQAGARPVRGVAPGGPMRGVARGGLANLAGSAFTGAAGLGTTWLVAHGLGAHGAGGFFTATAVFVVATGVAKLGTQTSLVYWPARLRALGTPELVGRCLRIGLVPVAVASVLTGAALWQAGGLVAVLAPVLPAAALSDAVLAATRGYRSMRPTVGYDRILRPALQLAGLGTLWLVHGSPEAFALAWALPYVPTLALGVRALRALAGHSAAAPADPGGFTARAFWEFSAPRALAGVAQLALQRVDVVLVAALAGLPAAALYTVAGRFVIAGQFVNQAISQAVQPRLAESLATGDAEVARTLYQRATCWLVLATWPLYLLVAGYAPVYLALFGGHYAGAATITAVLAATMLVATACGMVDMVLAMAGRTRWNLGNVVAALAVTVVADVTLIPRYGALGAALGLAAAVLTNNLLPLAQIGYALRLHPFGAGTRVAGLLAVACFGVPALVTRIVVGDRPTVLAAAGAAVTVAGAVGYVGAAYPLRRPLGLLFPGPGKEKS</sequence>
<feature type="transmembrane region" description="Helical" evidence="6">
    <location>
        <begin position="100"/>
        <end position="124"/>
    </location>
</feature>
<evidence type="ECO:0000313" key="8">
    <source>
        <dbReference type="Proteomes" id="UP000599074"/>
    </source>
</evidence>
<dbReference type="Proteomes" id="UP000599074">
    <property type="component" value="Unassembled WGS sequence"/>
</dbReference>
<protein>
    <recommendedName>
        <fullName evidence="9">Multi antimicrobial extrusion protein MatE</fullName>
    </recommendedName>
</protein>
<dbReference type="InterPro" id="IPR050833">
    <property type="entry name" value="Poly_Biosynth_Transport"/>
</dbReference>
<evidence type="ECO:0008006" key="9">
    <source>
        <dbReference type="Google" id="ProtNLM"/>
    </source>
</evidence>
<dbReference type="PANTHER" id="PTHR30250:SF11">
    <property type="entry name" value="O-ANTIGEN TRANSPORTER-RELATED"/>
    <property type="match status" value="1"/>
</dbReference>
<name>A0A8J3X1T8_9ACTN</name>
<keyword evidence="3 6" id="KW-0812">Transmembrane</keyword>
<evidence type="ECO:0000256" key="4">
    <source>
        <dbReference type="ARBA" id="ARBA00022989"/>
    </source>
</evidence>
<evidence type="ECO:0000256" key="6">
    <source>
        <dbReference type="SAM" id="Phobius"/>
    </source>
</evidence>
<feature type="transmembrane region" description="Helical" evidence="6">
    <location>
        <begin position="341"/>
        <end position="363"/>
    </location>
</feature>
<proteinExistence type="predicted"/>
<feature type="transmembrane region" description="Helical" evidence="6">
    <location>
        <begin position="313"/>
        <end position="335"/>
    </location>
</feature>
<keyword evidence="8" id="KW-1185">Reference proteome</keyword>
<evidence type="ECO:0000256" key="1">
    <source>
        <dbReference type="ARBA" id="ARBA00004651"/>
    </source>
</evidence>
<feature type="transmembrane region" description="Helical" evidence="6">
    <location>
        <begin position="438"/>
        <end position="457"/>
    </location>
</feature>
<dbReference type="PANTHER" id="PTHR30250">
    <property type="entry name" value="PST FAMILY PREDICTED COLANIC ACID TRANSPORTER"/>
    <property type="match status" value="1"/>
</dbReference>
<evidence type="ECO:0000256" key="5">
    <source>
        <dbReference type="ARBA" id="ARBA00023136"/>
    </source>
</evidence>
<feature type="transmembrane region" description="Helical" evidence="6">
    <location>
        <begin position="130"/>
        <end position="153"/>
    </location>
</feature>
<feature type="transmembrane region" description="Helical" evidence="6">
    <location>
        <begin position="401"/>
        <end position="426"/>
    </location>
</feature>
<dbReference type="AlphaFoldDB" id="A0A8J3X1T8"/>
<feature type="transmembrane region" description="Helical" evidence="6">
    <location>
        <begin position="375"/>
        <end position="395"/>
    </location>
</feature>
<accession>A0A8J3X1T8</accession>